<accession>L0G5I8</accession>
<organism evidence="1 2">
    <name type="scientific">Echinicola vietnamensis (strain DSM 17526 / LMG 23754 / KMM 6221)</name>
    <dbReference type="NCBI Taxonomy" id="926556"/>
    <lineage>
        <taxon>Bacteria</taxon>
        <taxon>Pseudomonadati</taxon>
        <taxon>Bacteroidota</taxon>
        <taxon>Cytophagia</taxon>
        <taxon>Cytophagales</taxon>
        <taxon>Cyclobacteriaceae</taxon>
        <taxon>Echinicola</taxon>
    </lineage>
</organism>
<name>L0G5I8_ECHVK</name>
<dbReference type="AlphaFoldDB" id="L0G5I8"/>
<reference evidence="2" key="1">
    <citation type="submission" date="2012-02" db="EMBL/GenBank/DDBJ databases">
        <title>The complete genome of Echinicola vietnamensis DSM 17526.</title>
        <authorList>
            <person name="Lucas S."/>
            <person name="Copeland A."/>
            <person name="Lapidus A."/>
            <person name="Glavina del Rio T."/>
            <person name="Dalin E."/>
            <person name="Tice H."/>
            <person name="Bruce D."/>
            <person name="Goodwin L."/>
            <person name="Pitluck S."/>
            <person name="Peters L."/>
            <person name="Ovchinnikova G."/>
            <person name="Teshima H."/>
            <person name="Kyrpides N."/>
            <person name="Mavromatis K."/>
            <person name="Ivanova N."/>
            <person name="Brettin T."/>
            <person name="Detter J.C."/>
            <person name="Han C."/>
            <person name="Larimer F."/>
            <person name="Land M."/>
            <person name="Hauser L."/>
            <person name="Markowitz V."/>
            <person name="Cheng J.-F."/>
            <person name="Hugenholtz P."/>
            <person name="Woyke T."/>
            <person name="Wu D."/>
            <person name="Brambilla E."/>
            <person name="Klenk H.-P."/>
            <person name="Eisen J.A."/>
        </authorList>
    </citation>
    <scope>NUCLEOTIDE SEQUENCE [LARGE SCALE GENOMIC DNA]</scope>
    <source>
        <strain evidence="2">DSM 17526 / LMG 23754 / KMM 6221</strain>
    </source>
</reference>
<keyword evidence="2" id="KW-1185">Reference proteome</keyword>
<evidence type="ECO:0000313" key="1">
    <source>
        <dbReference type="EMBL" id="AGA80553.1"/>
    </source>
</evidence>
<sequence length="45" mass="5181">MAKNPFLNSQGKSNHTLKQWLSIDYGIKLKRVQKSSQVFQALFSI</sequence>
<gene>
    <name evidence="1" type="ordered locus">Echvi_4369</name>
</gene>
<dbReference type="HOGENOM" id="CLU_3199086_0_0_10"/>
<dbReference type="STRING" id="926556.Echvi_4369"/>
<proteinExistence type="predicted"/>
<evidence type="ECO:0000313" key="2">
    <source>
        <dbReference type="Proteomes" id="UP000010796"/>
    </source>
</evidence>
<dbReference type="EMBL" id="CP003346">
    <property type="protein sequence ID" value="AGA80553.1"/>
    <property type="molecule type" value="Genomic_DNA"/>
</dbReference>
<dbReference type="KEGG" id="evi:Echvi_4369"/>
<dbReference type="Proteomes" id="UP000010796">
    <property type="component" value="Chromosome"/>
</dbReference>
<protein>
    <submittedName>
        <fullName evidence="1">Uncharacterized protein</fullName>
    </submittedName>
</protein>